<dbReference type="InParanoid" id="A2DHX4"/>
<dbReference type="VEuPathDB" id="TrichDB:TVAG_402170"/>
<organism evidence="2 3">
    <name type="scientific">Trichomonas vaginalis (strain ATCC PRA-98 / G3)</name>
    <dbReference type="NCBI Taxonomy" id="412133"/>
    <lineage>
        <taxon>Eukaryota</taxon>
        <taxon>Metamonada</taxon>
        <taxon>Parabasalia</taxon>
        <taxon>Trichomonadida</taxon>
        <taxon>Trichomonadidae</taxon>
        <taxon>Trichomonas</taxon>
    </lineage>
</organism>
<feature type="region of interest" description="Disordered" evidence="1">
    <location>
        <begin position="402"/>
        <end position="432"/>
    </location>
</feature>
<dbReference type="KEGG" id="tva:5465493"/>
<feature type="compositionally biased region" description="Polar residues" evidence="1">
    <location>
        <begin position="409"/>
        <end position="427"/>
    </location>
</feature>
<name>A2DHX4_TRIV3</name>
<gene>
    <name evidence="2" type="ORF">TVAG_402170</name>
</gene>
<accession>A2DHX4</accession>
<evidence type="ECO:0000313" key="2">
    <source>
        <dbReference type="EMBL" id="EAY19963.1"/>
    </source>
</evidence>
<dbReference type="VEuPathDB" id="TrichDB:TVAGG3_0271680"/>
<keyword evidence="3" id="KW-1185">Reference proteome</keyword>
<protein>
    <submittedName>
        <fullName evidence="2">Uncharacterized protein</fullName>
    </submittedName>
</protein>
<reference evidence="2" key="2">
    <citation type="journal article" date="2007" name="Science">
        <title>Draft genome sequence of the sexually transmitted pathogen Trichomonas vaginalis.</title>
        <authorList>
            <person name="Carlton J.M."/>
            <person name="Hirt R.P."/>
            <person name="Silva J.C."/>
            <person name="Delcher A.L."/>
            <person name="Schatz M."/>
            <person name="Zhao Q."/>
            <person name="Wortman J.R."/>
            <person name="Bidwell S.L."/>
            <person name="Alsmark U.C.M."/>
            <person name="Besteiro S."/>
            <person name="Sicheritz-Ponten T."/>
            <person name="Noel C.J."/>
            <person name="Dacks J.B."/>
            <person name="Foster P.G."/>
            <person name="Simillion C."/>
            <person name="Van de Peer Y."/>
            <person name="Miranda-Saavedra D."/>
            <person name="Barton G.J."/>
            <person name="Westrop G.D."/>
            <person name="Mueller S."/>
            <person name="Dessi D."/>
            <person name="Fiori P.L."/>
            <person name="Ren Q."/>
            <person name="Paulsen I."/>
            <person name="Zhang H."/>
            <person name="Bastida-Corcuera F.D."/>
            <person name="Simoes-Barbosa A."/>
            <person name="Brown M.T."/>
            <person name="Hayes R.D."/>
            <person name="Mukherjee M."/>
            <person name="Okumura C.Y."/>
            <person name="Schneider R."/>
            <person name="Smith A.J."/>
            <person name="Vanacova S."/>
            <person name="Villalvazo M."/>
            <person name="Haas B.J."/>
            <person name="Pertea M."/>
            <person name="Feldblyum T.V."/>
            <person name="Utterback T.R."/>
            <person name="Shu C.L."/>
            <person name="Osoegawa K."/>
            <person name="de Jong P.J."/>
            <person name="Hrdy I."/>
            <person name="Horvathova L."/>
            <person name="Zubacova Z."/>
            <person name="Dolezal P."/>
            <person name="Malik S.B."/>
            <person name="Logsdon J.M. Jr."/>
            <person name="Henze K."/>
            <person name="Gupta A."/>
            <person name="Wang C.C."/>
            <person name="Dunne R.L."/>
            <person name="Upcroft J.A."/>
            <person name="Upcroft P."/>
            <person name="White O."/>
            <person name="Salzberg S.L."/>
            <person name="Tang P."/>
            <person name="Chiu C.-H."/>
            <person name="Lee Y.-S."/>
            <person name="Embley T.M."/>
            <person name="Coombs G.H."/>
            <person name="Mottram J.C."/>
            <person name="Tachezy J."/>
            <person name="Fraser-Liggett C.M."/>
            <person name="Johnson P.J."/>
        </authorList>
    </citation>
    <scope>NUCLEOTIDE SEQUENCE [LARGE SCALE GENOMIC DNA]</scope>
    <source>
        <strain evidence="2">G3</strain>
    </source>
</reference>
<dbReference type="RefSeq" id="XP_001580949.1">
    <property type="nucleotide sequence ID" value="XM_001580899.1"/>
</dbReference>
<reference evidence="2" key="1">
    <citation type="submission" date="2006-10" db="EMBL/GenBank/DDBJ databases">
        <authorList>
            <person name="Amadeo P."/>
            <person name="Zhao Q."/>
            <person name="Wortman J."/>
            <person name="Fraser-Liggett C."/>
            <person name="Carlton J."/>
        </authorList>
    </citation>
    <scope>NUCLEOTIDE SEQUENCE</scope>
    <source>
        <strain evidence="2">G3</strain>
    </source>
</reference>
<evidence type="ECO:0000256" key="1">
    <source>
        <dbReference type="SAM" id="MobiDB-lite"/>
    </source>
</evidence>
<proteinExistence type="predicted"/>
<dbReference type="Proteomes" id="UP000001542">
    <property type="component" value="Unassembled WGS sequence"/>
</dbReference>
<evidence type="ECO:0000313" key="3">
    <source>
        <dbReference type="Proteomes" id="UP000001542"/>
    </source>
</evidence>
<dbReference type="EMBL" id="DS113202">
    <property type="protein sequence ID" value="EAY19963.1"/>
    <property type="molecule type" value="Genomic_DNA"/>
</dbReference>
<sequence length="452" mass="50399">MNPSEAPPVQQLSDAIITGIKNDDPSVIDISVFERNDSIKMTSYEYNIIKYDAIKCMSKVKNYIVRHSINSAAFQLCISKRMSYLLLDCHGVSYWGYPVTFDTLIDLKKNTNVNFGPEFYLTELSFLISQNDIRGVSYILDTIASFMDISGSLSQNIKDISPDMFLYLLSRGIHNGPPVVPSSFLEQNLIDLIDKLINEYHFILDFSALGMKSISNMIKNNAFEATKMVIQYGAADKYISAILNECALFNCDEMLQMVINEASSKFSPGCANKSLISAAKLGRTSIFRKLLIPSAIDLKTVEEARKEALDGGFVDIVKIIDTELPEGIPEETFKFGGESDGEYGSKLINSEMDSNSNISRRMMQMGDEAPDDLDNLDFNDEGYQMENVAFANGNFGQPPFGNGDFRQQPFGNGQMGNMPQMSFNPGNAGNDLDNLEFEKSDDDDLIIHDDEL</sequence>
<dbReference type="AlphaFoldDB" id="A2DHX4"/>
<dbReference type="SMR" id="A2DHX4"/>